<accession>A0A6C0KQB1</accession>
<reference evidence="1" key="1">
    <citation type="journal article" date="2020" name="Nature">
        <title>Giant virus diversity and host interactions through global metagenomics.</title>
        <authorList>
            <person name="Schulz F."/>
            <person name="Roux S."/>
            <person name="Paez-Espino D."/>
            <person name="Jungbluth S."/>
            <person name="Walsh D.A."/>
            <person name="Denef V.J."/>
            <person name="McMahon K.D."/>
            <person name="Konstantinidis K.T."/>
            <person name="Eloe-Fadrosh E.A."/>
            <person name="Kyrpides N.C."/>
            <person name="Woyke T."/>
        </authorList>
    </citation>
    <scope>NUCLEOTIDE SEQUENCE</scope>
    <source>
        <strain evidence="1">GVMAG-S-3300013006-158</strain>
    </source>
</reference>
<dbReference type="AlphaFoldDB" id="A0A6C0KQB1"/>
<sequence>MIPYLLFGFILLLIVCLVLVKGNQTPFANYIAPYAQKSQKDWWKRDGWRRFGYPYYSFWEGFENRNDRPASVEQDASLLKQKVENESSVLEYPPESPGPASLYNNNPYHLLADEMAPPRVQESLSCVNSRSCYASDFERMVSKTGTYRQMTNNYKRGYPDSCTAPFQELVLNFYQANPIPVPPNNTGKSVSEAAGVSGVY</sequence>
<proteinExistence type="predicted"/>
<organism evidence="1">
    <name type="scientific">viral metagenome</name>
    <dbReference type="NCBI Taxonomy" id="1070528"/>
    <lineage>
        <taxon>unclassified sequences</taxon>
        <taxon>metagenomes</taxon>
        <taxon>organismal metagenomes</taxon>
    </lineage>
</organism>
<dbReference type="EMBL" id="MN740936">
    <property type="protein sequence ID" value="QHU18518.1"/>
    <property type="molecule type" value="Genomic_DNA"/>
</dbReference>
<evidence type="ECO:0000313" key="1">
    <source>
        <dbReference type="EMBL" id="QHU18518.1"/>
    </source>
</evidence>
<protein>
    <submittedName>
        <fullName evidence="1">Uncharacterized protein</fullName>
    </submittedName>
</protein>
<name>A0A6C0KQB1_9ZZZZ</name>